<dbReference type="EMBL" id="JAVRRD010000005">
    <property type="protein sequence ID" value="KAK5058800.1"/>
    <property type="molecule type" value="Genomic_DNA"/>
</dbReference>
<feature type="domain" description="Hydantoinase A/oxoprolinase" evidence="1">
    <location>
        <begin position="235"/>
        <end position="449"/>
    </location>
</feature>
<dbReference type="PANTHER" id="PTHR11365">
    <property type="entry name" value="5-OXOPROLINASE RELATED"/>
    <property type="match status" value="1"/>
</dbReference>
<proteinExistence type="predicted"/>
<dbReference type="SUPFAM" id="SSF53067">
    <property type="entry name" value="Actin-like ATPase domain"/>
    <property type="match status" value="1"/>
</dbReference>
<reference evidence="5 6" key="1">
    <citation type="submission" date="2023-08" db="EMBL/GenBank/DDBJ databases">
        <title>Black Yeasts Isolated from many extreme environments.</title>
        <authorList>
            <person name="Coleine C."/>
            <person name="Stajich J.E."/>
            <person name="Selbmann L."/>
        </authorList>
    </citation>
    <scope>NUCLEOTIDE SEQUENCE [LARGE SCALE GENOMIC DNA]</scope>
    <source>
        <strain evidence="5 6">CCFEE 5792</strain>
    </source>
</reference>
<comment type="caution">
    <text evidence="5">The sequence shown here is derived from an EMBL/GenBank/DDBJ whole genome shotgun (WGS) entry which is preliminary data.</text>
</comment>
<feature type="domain" description="Hydantoinase/oxoprolinase N-terminal" evidence="2">
    <location>
        <begin position="37"/>
        <end position="212"/>
    </location>
</feature>
<evidence type="ECO:0000259" key="4">
    <source>
        <dbReference type="Pfam" id="PF20906"/>
    </source>
</evidence>
<dbReference type="InterPro" id="IPR045079">
    <property type="entry name" value="Oxoprolinase-like"/>
</dbReference>
<dbReference type="GO" id="GO:0016787">
    <property type="term" value="F:hydrolase activity"/>
    <property type="evidence" value="ECO:0007669"/>
    <property type="project" value="InterPro"/>
</dbReference>
<dbReference type="InterPro" id="IPR008040">
    <property type="entry name" value="Hydant_A_N"/>
</dbReference>
<evidence type="ECO:0000259" key="2">
    <source>
        <dbReference type="Pfam" id="PF05378"/>
    </source>
</evidence>
<evidence type="ECO:0000313" key="5">
    <source>
        <dbReference type="EMBL" id="KAK5058800.1"/>
    </source>
</evidence>
<dbReference type="Gene3D" id="3.40.1610.10">
    <property type="entry name" value="CV3147-like domain"/>
    <property type="match status" value="1"/>
</dbReference>
<dbReference type="InterPro" id="IPR024071">
    <property type="entry name" value="S-Me-THD_C_sf"/>
</dbReference>
<gene>
    <name evidence="5" type="ORF">LTR84_011064</name>
</gene>
<evidence type="ECO:0000259" key="1">
    <source>
        <dbReference type="Pfam" id="PF01968"/>
    </source>
</evidence>
<dbReference type="Pfam" id="PF01968">
    <property type="entry name" value="Hydantoinase_A"/>
    <property type="match status" value="1"/>
</dbReference>
<feature type="domain" description="S-Me-THD N-terminal" evidence="3">
    <location>
        <begin position="635"/>
        <end position="793"/>
    </location>
</feature>
<dbReference type="PANTHER" id="PTHR11365:SF10">
    <property type="entry name" value="HYDANTOINASE_OXOPROLINASE"/>
    <property type="match status" value="1"/>
</dbReference>
<evidence type="ECO:0000313" key="6">
    <source>
        <dbReference type="Proteomes" id="UP001358417"/>
    </source>
</evidence>
<dbReference type="RefSeq" id="XP_064709323.1">
    <property type="nucleotide sequence ID" value="XM_064854597.1"/>
</dbReference>
<dbReference type="InterPro" id="IPR002821">
    <property type="entry name" value="Hydantoinase_A"/>
</dbReference>
<accession>A0AAV9NJP7</accession>
<dbReference type="AlphaFoldDB" id="A0AAV9NJP7"/>
<evidence type="ECO:0000259" key="3">
    <source>
        <dbReference type="Pfam" id="PF06032"/>
    </source>
</evidence>
<dbReference type="Proteomes" id="UP001358417">
    <property type="component" value="Unassembled WGS sequence"/>
</dbReference>
<dbReference type="SUPFAM" id="SSF160991">
    <property type="entry name" value="CV3147-like"/>
    <property type="match status" value="1"/>
</dbReference>
<dbReference type="GeneID" id="89979218"/>
<organism evidence="5 6">
    <name type="scientific">Exophiala bonariae</name>
    <dbReference type="NCBI Taxonomy" id="1690606"/>
    <lineage>
        <taxon>Eukaryota</taxon>
        <taxon>Fungi</taxon>
        <taxon>Dikarya</taxon>
        <taxon>Ascomycota</taxon>
        <taxon>Pezizomycotina</taxon>
        <taxon>Eurotiomycetes</taxon>
        <taxon>Chaetothyriomycetidae</taxon>
        <taxon>Chaetothyriales</taxon>
        <taxon>Herpotrichiellaceae</taxon>
        <taxon>Exophiala</taxon>
    </lineage>
</organism>
<dbReference type="InterPro" id="IPR043129">
    <property type="entry name" value="ATPase_NBD"/>
</dbReference>
<evidence type="ECO:0008006" key="7">
    <source>
        <dbReference type="Google" id="ProtNLM"/>
    </source>
</evidence>
<protein>
    <recommendedName>
        <fullName evidence="7">Hydantoinase A/oxoprolinase domain-containing protein</fullName>
    </recommendedName>
</protein>
<feature type="domain" description="S-Me-THD-like C-terminal" evidence="4">
    <location>
        <begin position="800"/>
        <end position="1000"/>
    </location>
</feature>
<dbReference type="Pfam" id="PF05378">
    <property type="entry name" value="Hydant_A_N"/>
    <property type="match status" value="1"/>
</dbReference>
<dbReference type="InterPro" id="IPR048350">
    <property type="entry name" value="S-Me-THD-like_C"/>
</dbReference>
<sequence length="1017" mass="108269">MPTPIYKNFSSLKLRRLIPHSSRLFLYIGDYINRGPGGTNTDSALAEAIFDNGSAQPTVKIISSSKTATTSDVTSGICSVVQDLLSKTRIATSDLLSINIGTTHFVNAIVQADRSKLRPVGVLRLCGPFCREVPPFGDFPEELRRILAGPIGYVNGGFEIDGRTIAEIDENEILNYANSLSDAGIKTVVVNGVFSPLDTSPVTQEEQVKKILLGAIPDLDIVCSREIGRLGYLERENASILNASILAFGRVTISRFQKAIEALGVACPLYLTQNDGTVLDAYSASLAPIRTFSSGATNSLIGALFLSAIHESGSTIDLNKSQVIMCDIGGTTSDFAALSPSGLPRQSPATVKVGGVRTAFSMPEVLSIGLGGGSRVYRSENDNVKVGPLSVGHLLTSESKCFGGPVLTATDVVVASGLGHLVKGHTSKLADLDEKLVDLARQDIRKQIENGIDIMKTSDLPVVLLLVGGGSIILMDQLENVVHCLQPAYSDVANAVGAAIAKISGDIDTIIVPGQQSHEEIKQIISQQAIDIAVQNGAQKSTVEVMEVDLIPLQYVNNGAMRAVAKAVGHLRWDGEYHSDQNTRVDSTEADTDNNANISQSLTKGLIPTIDREIISAYQPTVSKATGEWLVSPIDLLFIAEGNGVLGTGGGGSTYSAYLDSLRVLEEFGQGKMRIVDPKSLSPGAEAAVVAFVGAPSVSNERLTGNDELRYATEALGRYKGLTNFAGVIAGEIGGSNGMRAFAVATTMGLPVIDTDEIGRAFPKVDMCLPFIYKAVDPCPAVLSDARGNVQVVVKTENPAKFENMARCIAVELGLFVALAMSIPSEVVSKYCVHRSLSLSWYIGQAICTARAFKTDIVDALIAVVPGGRRLYSGKIVDVSRQVKGGWTIGTVTLALDDELKALQSQNGQHADERPLQLQYQNEFLYAALKNPDSSLDVVCTTPDLISVLDQDGAAVGTHELRYGLRVSVVSMPAHPLWKTAIGLAASGPRAFGVDLDYKEYGVDWQEPESVIEAFGV</sequence>
<dbReference type="InterPro" id="IPR010318">
    <property type="entry name" value="S-Me-THD_N"/>
</dbReference>
<dbReference type="InterPro" id="IPR027479">
    <property type="entry name" value="S-Me-THD_N_sf"/>
</dbReference>
<keyword evidence="6" id="KW-1185">Reference proteome</keyword>
<dbReference type="Gene3D" id="2.40.390.10">
    <property type="entry name" value="CV3147-like"/>
    <property type="match status" value="1"/>
</dbReference>
<dbReference type="Pfam" id="PF20906">
    <property type="entry name" value="S-Me-THD_C"/>
    <property type="match status" value="1"/>
</dbReference>
<name>A0AAV9NJP7_9EURO</name>
<dbReference type="Pfam" id="PF06032">
    <property type="entry name" value="S-Me-THD_N"/>
    <property type="match status" value="1"/>
</dbReference>